<dbReference type="PANTHER" id="PTHR34980:SF3">
    <property type="entry name" value="BLR8105 PROTEIN"/>
    <property type="match status" value="1"/>
</dbReference>
<dbReference type="InterPro" id="IPR008523">
    <property type="entry name" value="DUF805"/>
</dbReference>
<dbReference type="Pfam" id="PF05656">
    <property type="entry name" value="DUF805"/>
    <property type="match status" value="1"/>
</dbReference>
<dbReference type="RefSeq" id="WP_093208877.1">
    <property type="nucleotide sequence ID" value="NZ_FNGS01000012.1"/>
</dbReference>
<evidence type="ECO:0000313" key="3">
    <source>
        <dbReference type="Proteomes" id="UP000198901"/>
    </source>
</evidence>
<dbReference type="PANTHER" id="PTHR34980">
    <property type="entry name" value="INNER MEMBRANE PROTEIN-RELATED-RELATED"/>
    <property type="match status" value="1"/>
</dbReference>
<dbReference type="STRING" id="563176.SAMN04488090_4856"/>
<keyword evidence="1" id="KW-1133">Transmembrane helix</keyword>
<organism evidence="2 3">
    <name type="scientific">Siphonobacter aquaeclarae</name>
    <dbReference type="NCBI Taxonomy" id="563176"/>
    <lineage>
        <taxon>Bacteria</taxon>
        <taxon>Pseudomonadati</taxon>
        <taxon>Bacteroidota</taxon>
        <taxon>Cytophagia</taxon>
        <taxon>Cytophagales</taxon>
        <taxon>Cytophagaceae</taxon>
        <taxon>Siphonobacter</taxon>
    </lineage>
</organism>
<keyword evidence="3" id="KW-1185">Reference proteome</keyword>
<dbReference type="OrthoDB" id="9812349at2"/>
<dbReference type="AlphaFoldDB" id="A0A1G9Y8G6"/>
<accession>A0A1G9Y8G6</accession>
<sequence>MFKRPYSFEGRIHRKEYAISLILFYTAVFSLSIVAGVACYFMDIPVESSKGTIVIYTFLLPVFPFLWSQSCKRCHDVGSSGWYQLIPLYFLYLIFKDGEPGENGYGPDPKGRSYEGVEIF</sequence>
<feature type="transmembrane region" description="Helical" evidence="1">
    <location>
        <begin position="49"/>
        <end position="67"/>
    </location>
</feature>
<evidence type="ECO:0000256" key="1">
    <source>
        <dbReference type="SAM" id="Phobius"/>
    </source>
</evidence>
<protein>
    <submittedName>
        <fullName evidence="2">Uncharacterized membrane protein YhaH, DUF805 family</fullName>
    </submittedName>
</protein>
<evidence type="ECO:0000313" key="2">
    <source>
        <dbReference type="EMBL" id="SDN05307.1"/>
    </source>
</evidence>
<dbReference type="EMBL" id="FNGS01000012">
    <property type="protein sequence ID" value="SDN05307.1"/>
    <property type="molecule type" value="Genomic_DNA"/>
</dbReference>
<dbReference type="GO" id="GO:0005886">
    <property type="term" value="C:plasma membrane"/>
    <property type="evidence" value="ECO:0007669"/>
    <property type="project" value="TreeGrafter"/>
</dbReference>
<gene>
    <name evidence="2" type="ORF">SAMN04488090_4856</name>
</gene>
<feature type="transmembrane region" description="Helical" evidence="1">
    <location>
        <begin position="21"/>
        <end position="43"/>
    </location>
</feature>
<reference evidence="2 3" key="1">
    <citation type="submission" date="2016-10" db="EMBL/GenBank/DDBJ databases">
        <authorList>
            <person name="de Groot N.N."/>
        </authorList>
    </citation>
    <scope>NUCLEOTIDE SEQUENCE [LARGE SCALE GENOMIC DNA]</scope>
    <source>
        <strain evidence="2 3">DSM 21668</strain>
    </source>
</reference>
<keyword evidence="1" id="KW-0472">Membrane</keyword>
<name>A0A1G9Y8G6_9BACT</name>
<proteinExistence type="predicted"/>
<dbReference type="Proteomes" id="UP000198901">
    <property type="component" value="Unassembled WGS sequence"/>
</dbReference>
<keyword evidence="1" id="KW-0812">Transmembrane</keyword>